<keyword evidence="12" id="KW-1133">Transmembrane helix</keyword>
<dbReference type="InterPro" id="IPR023828">
    <property type="entry name" value="Peptidase_S8_Ser-AS"/>
</dbReference>
<dbReference type="SUPFAM" id="SSF54897">
    <property type="entry name" value="Protease propeptides/inhibitors"/>
    <property type="match status" value="1"/>
</dbReference>
<evidence type="ECO:0000256" key="3">
    <source>
        <dbReference type="ARBA" id="ARBA00022670"/>
    </source>
</evidence>
<keyword evidence="18" id="KW-1185">Reference proteome</keyword>
<evidence type="ECO:0000256" key="8">
    <source>
        <dbReference type="PIRSR" id="PIRSR615500-1"/>
    </source>
</evidence>
<keyword evidence="4" id="KW-0732">Signal</keyword>
<dbReference type="InterPro" id="IPR041469">
    <property type="entry name" value="Subtilisin-like_FN3"/>
</dbReference>
<proteinExistence type="inferred from homology"/>
<evidence type="ECO:0000256" key="9">
    <source>
        <dbReference type="PROSITE-ProRule" id="PRU01240"/>
    </source>
</evidence>
<dbReference type="Gene3D" id="2.60.120.380">
    <property type="match status" value="1"/>
</dbReference>
<feature type="domain" description="Subtilisin-like protease fibronectin type-III" evidence="16">
    <location>
        <begin position="756"/>
        <end position="849"/>
    </location>
</feature>
<evidence type="ECO:0000256" key="1">
    <source>
        <dbReference type="ARBA" id="ARBA00004613"/>
    </source>
</evidence>
<dbReference type="InterPro" id="IPR015500">
    <property type="entry name" value="Peptidase_S8_subtilisin-rel"/>
</dbReference>
<keyword evidence="6 9" id="KW-0720">Serine protease</keyword>
<dbReference type="Pfam" id="PF17766">
    <property type="entry name" value="fn3_6"/>
    <property type="match status" value="1"/>
</dbReference>
<evidence type="ECO:0000256" key="10">
    <source>
        <dbReference type="RuleBase" id="RU003355"/>
    </source>
</evidence>
<evidence type="ECO:0000313" key="18">
    <source>
        <dbReference type="Proteomes" id="UP000198891"/>
    </source>
</evidence>
<dbReference type="InterPro" id="IPR045051">
    <property type="entry name" value="SBT"/>
</dbReference>
<dbReference type="Pfam" id="PF02225">
    <property type="entry name" value="PA"/>
    <property type="match status" value="1"/>
</dbReference>
<dbReference type="Gene3D" id="3.40.50.200">
    <property type="entry name" value="Peptidase S8/S53 domain"/>
    <property type="match status" value="1"/>
</dbReference>
<comment type="subcellular location">
    <subcellularLocation>
        <location evidence="1">Secreted</location>
    </subcellularLocation>
</comment>
<accession>A0A1H3MRE9</accession>
<keyword evidence="5 9" id="KW-0378">Hydrolase</keyword>
<evidence type="ECO:0000313" key="17">
    <source>
        <dbReference type="EMBL" id="SDY78659.1"/>
    </source>
</evidence>
<feature type="compositionally biased region" description="Gly residues" evidence="11">
    <location>
        <begin position="1464"/>
        <end position="1483"/>
    </location>
</feature>
<evidence type="ECO:0000259" key="15">
    <source>
        <dbReference type="Pfam" id="PF05922"/>
    </source>
</evidence>
<reference evidence="17 18" key="1">
    <citation type="submission" date="2016-10" db="EMBL/GenBank/DDBJ databases">
        <authorList>
            <person name="de Groot N.N."/>
        </authorList>
    </citation>
    <scope>NUCLEOTIDE SEQUENCE [LARGE SCALE GENOMIC DNA]</scope>
    <source>
        <strain evidence="17 18">CGMCC 4.3491</strain>
    </source>
</reference>
<evidence type="ECO:0000256" key="7">
    <source>
        <dbReference type="ARBA" id="ARBA00023180"/>
    </source>
</evidence>
<feature type="compositionally biased region" description="Low complexity" evidence="11">
    <location>
        <begin position="1484"/>
        <end position="1494"/>
    </location>
</feature>
<feature type="active site" description="Charge relay system" evidence="8 9">
    <location>
        <position position="242"/>
    </location>
</feature>
<feature type="transmembrane region" description="Helical" evidence="12">
    <location>
        <begin position="1503"/>
        <end position="1525"/>
    </location>
</feature>
<keyword evidence="7" id="KW-0325">Glycoprotein</keyword>
<dbReference type="InterPro" id="IPR034197">
    <property type="entry name" value="Peptidases_S8_3"/>
</dbReference>
<dbReference type="Pfam" id="PF00082">
    <property type="entry name" value="Peptidase_S8"/>
    <property type="match status" value="1"/>
</dbReference>
<feature type="region of interest" description="Disordered" evidence="11">
    <location>
        <begin position="323"/>
        <end position="342"/>
    </location>
</feature>
<dbReference type="EMBL" id="FNPZ01000001">
    <property type="protein sequence ID" value="SDY78659.1"/>
    <property type="molecule type" value="Genomic_DNA"/>
</dbReference>
<keyword evidence="12" id="KW-0812">Transmembrane</keyword>
<dbReference type="InterPro" id="IPR010259">
    <property type="entry name" value="S8pro/Inhibitor_I9"/>
</dbReference>
<feature type="active site" description="Charge relay system" evidence="8 9">
    <location>
        <position position="661"/>
    </location>
</feature>
<evidence type="ECO:0000256" key="11">
    <source>
        <dbReference type="SAM" id="MobiDB-lite"/>
    </source>
</evidence>
<feature type="active site" description="Charge relay system" evidence="8 9">
    <location>
        <position position="334"/>
    </location>
</feature>
<dbReference type="Pfam" id="PF05922">
    <property type="entry name" value="Inhibitor_I9"/>
    <property type="match status" value="1"/>
</dbReference>
<dbReference type="GO" id="GO:0006508">
    <property type="term" value="P:proteolysis"/>
    <property type="evidence" value="ECO:0007669"/>
    <property type="project" value="UniProtKB-KW"/>
</dbReference>
<feature type="region of interest" description="Disordered" evidence="11">
    <location>
        <begin position="73"/>
        <end position="96"/>
    </location>
</feature>
<name>A0A1H3MRE9_9MICO</name>
<dbReference type="STRING" id="381665.SAMN05216554_1515"/>
<dbReference type="Gene3D" id="2.60.40.2310">
    <property type="match status" value="1"/>
</dbReference>
<evidence type="ECO:0000256" key="4">
    <source>
        <dbReference type="ARBA" id="ARBA00022729"/>
    </source>
</evidence>
<organism evidence="17 18">
    <name type="scientific">Herbiconiux ginsengi</name>
    <dbReference type="NCBI Taxonomy" id="381665"/>
    <lineage>
        <taxon>Bacteria</taxon>
        <taxon>Bacillati</taxon>
        <taxon>Actinomycetota</taxon>
        <taxon>Actinomycetes</taxon>
        <taxon>Micrococcales</taxon>
        <taxon>Microbacteriaceae</taxon>
        <taxon>Herbiconiux</taxon>
    </lineage>
</organism>
<dbReference type="InterPro" id="IPR036852">
    <property type="entry name" value="Peptidase_S8/S53_dom_sf"/>
</dbReference>
<evidence type="ECO:0000259" key="13">
    <source>
        <dbReference type="Pfam" id="PF00082"/>
    </source>
</evidence>
<evidence type="ECO:0000259" key="16">
    <source>
        <dbReference type="Pfam" id="PF17766"/>
    </source>
</evidence>
<evidence type="ECO:0000256" key="6">
    <source>
        <dbReference type="ARBA" id="ARBA00022825"/>
    </source>
</evidence>
<gene>
    <name evidence="17" type="ORF">SAMN05216554_1515</name>
</gene>
<dbReference type="PROSITE" id="PS00138">
    <property type="entry name" value="SUBTILASE_SER"/>
    <property type="match status" value="1"/>
</dbReference>
<sequence length="1532" mass="155738">MGRTGDADPRAGVLCAIRFLRSRAFVNTSSAPNRAPRPARPTHRASTRWWAATTAVLLATGLGAGALGVGPAAAAPRSVPAPASAPSAATPSAAGPADPAFADGRYIVTLKSDAVAAYRGGLAKFPGTQSAPGDDLDAGSRKVADYSSYLAGVQEQVADSVDAEITTSYTLTTNGFASTLTAAQATALAADPRVARVVPDELLHLTATPSTDYLGLSGADGVWAQTGGVESAGDGIVVGIIDSGIAPENASFAGAPLATDPGTGQPYLDGDTVVFDKADGSTFHGACETGEQFTADDCSTKLITARYFVDAYGGSDVLGRDRGEYLSPRDGSGHGSHTSSTAAGDADVAASVAGRDLGLISGVVPGAKIAMYKACWTGPTPFDDGCQTGDLLAAIDAAVADGVDVINYSIGGGAAQTTISLTDEAFLNAAAVGVFVAASAGNDGPDASTADNAAPWITTVAASTIPSYEATVRLGDGQVVLGGSITVPTDAPVTGPFVDATAAAAPGAADPQLCGPDTLDAAKVAGAIVLCDRGVVDRVAKSAEVARAGGIGLVLVNTHPDSLDLDTHTVPTVHVDSASADALHAYAATAGATVTLEDGNPDALPSPPTPQVAGFSSRGPILADGGDILKPDIAAPGVGILAAYANSESQDGQYALLSGTSMASPHIAGLAALYLGEHPDATPAEIKSAMMTTAYDTVDGSGAPVTDPFAQGAGQVDPTRYFDPGMLFLNDVDDWYGYAEALTGLDLGVDTVSPSQLNLPSISIGSLAGTETITRTVTATRAGTFTAAPVSIPGIDVVVSPSVLTFGAAGEEQSYTVTFTRTDAPLDEFATGQLIWTDGDETVTTPLAVRPVTLGVPREVAAEGADASVDIPVAVGTTGDLDITKTGLAKGDVLHGTGTASADGSPSVRDRFVVDVPEGTTFARFALDSLDGTADLDLYLSLYDENEQVTPINQAATPNPDETLDVPGLSPGRYIVEVDFFAGQGDLDYTLTNYFLGSSSTAGAFTATPEKLHMTLGEPAAVTASWSGLEPGASYLGRVGFGDTGHSTIVTVTTPGDPVPPTGDLAMTVDPAWARAGTDVAVHASGLTPAEPYTITVGGGADVVVTGLGSAGGRADRAVSLPAGLADGAYPVTIESSAGTVSATVNVAKLLVFSTLEWTQYDSDGAASTTLETSYVGTGEMRVKLTGATGTVLDERIAVSSDPIFWSDSVRSSPAATPAGIYTADVWAVAEDGSLTQHFDYVFTVAASQPSDVTITQNPNDENLADLSFTNRSGNFFLVRLRYKLCSGPVVFSTVDINKEVITQTFDMTGAAYVELIRDDDVVLASYQNTGSARCAPEPHITQDYWLTFSDDPSTAEEGKPMSMVFSNRIPAWSHGFDFTAGVGNSIRAGQFYYQQTPHELVTEPGPIVTVPLQVPENDDYWVRAFYETLSPDKHVTAHRVIYALPVDLSMLQPVADEGEPGEGEPGGPGAGDPGAGSGGGQGSVPAGAGQASGDLAATGSGALSTVIAALVLLLAGAAAAVATAKRRRSRA</sequence>
<evidence type="ECO:0000256" key="12">
    <source>
        <dbReference type="SAM" id="Phobius"/>
    </source>
</evidence>
<dbReference type="PROSITE" id="PS51892">
    <property type="entry name" value="SUBTILASE"/>
    <property type="match status" value="1"/>
</dbReference>
<dbReference type="InterPro" id="IPR023827">
    <property type="entry name" value="Peptidase_S8_Asp-AS"/>
</dbReference>
<keyword evidence="3 9" id="KW-0645">Protease</keyword>
<feature type="domain" description="Peptidase S8/S53" evidence="13">
    <location>
        <begin position="233"/>
        <end position="714"/>
    </location>
</feature>
<dbReference type="SUPFAM" id="SSF52743">
    <property type="entry name" value="Subtilisin-like"/>
    <property type="match status" value="1"/>
</dbReference>
<evidence type="ECO:0000259" key="14">
    <source>
        <dbReference type="Pfam" id="PF02225"/>
    </source>
</evidence>
<feature type="domain" description="Inhibitor I9" evidence="15">
    <location>
        <begin position="105"/>
        <end position="205"/>
    </location>
</feature>
<dbReference type="CDD" id="cd04852">
    <property type="entry name" value="Peptidases_S8_3"/>
    <property type="match status" value="1"/>
</dbReference>
<dbReference type="Gene3D" id="3.30.70.80">
    <property type="entry name" value="Peptidase S8 propeptide/proteinase inhibitor I9"/>
    <property type="match status" value="1"/>
</dbReference>
<dbReference type="PRINTS" id="PR00723">
    <property type="entry name" value="SUBTILISIN"/>
</dbReference>
<dbReference type="GO" id="GO:0004252">
    <property type="term" value="F:serine-type endopeptidase activity"/>
    <property type="evidence" value="ECO:0007669"/>
    <property type="project" value="UniProtKB-UniRule"/>
</dbReference>
<dbReference type="PROSITE" id="PS00136">
    <property type="entry name" value="SUBTILASE_ASP"/>
    <property type="match status" value="1"/>
</dbReference>
<evidence type="ECO:0000256" key="5">
    <source>
        <dbReference type="ARBA" id="ARBA00022801"/>
    </source>
</evidence>
<dbReference type="InterPro" id="IPR000209">
    <property type="entry name" value="Peptidase_S8/S53_dom"/>
</dbReference>
<dbReference type="InterPro" id="IPR037045">
    <property type="entry name" value="S8pro/Inhibitor_I9_sf"/>
</dbReference>
<dbReference type="CDD" id="cd02120">
    <property type="entry name" value="PA_subtilisin_like"/>
    <property type="match status" value="1"/>
</dbReference>
<dbReference type="PANTHER" id="PTHR10795">
    <property type="entry name" value="PROPROTEIN CONVERTASE SUBTILISIN/KEXIN"/>
    <property type="match status" value="1"/>
</dbReference>
<feature type="domain" description="PA" evidence="14">
    <location>
        <begin position="493"/>
        <end position="583"/>
    </location>
</feature>
<dbReference type="Gene3D" id="3.50.30.30">
    <property type="match status" value="1"/>
</dbReference>
<feature type="region of interest" description="Disordered" evidence="11">
    <location>
        <begin position="1455"/>
        <end position="1495"/>
    </location>
</feature>
<keyword evidence="12" id="KW-0472">Membrane</keyword>
<comment type="similarity">
    <text evidence="2 9 10">Belongs to the peptidase S8 family.</text>
</comment>
<evidence type="ECO:0000256" key="2">
    <source>
        <dbReference type="ARBA" id="ARBA00011073"/>
    </source>
</evidence>
<protein>
    <submittedName>
        <fullName evidence="17">Pre-peptidase C-terminal domain-containing protein</fullName>
    </submittedName>
</protein>
<dbReference type="GO" id="GO:0005576">
    <property type="term" value="C:extracellular region"/>
    <property type="evidence" value="ECO:0007669"/>
    <property type="project" value="UniProtKB-SubCell"/>
</dbReference>
<dbReference type="InterPro" id="IPR003137">
    <property type="entry name" value="PA_domain"/>
</dbReference>
<dbReference type="Proteomes" id="UP000198891">
    <property type="component" value="Unassembled WGS sequence"/>
</dbReference>